<protein>
    <recommendedName>
        <fullName evidence="5">Glycosyltransferase family 1 protein</fullName>
    </recommendedName>
</protein>
<dbReference type="RefSeq" id="WP_075650038.1">
    <property type="nucleotide sequence ID" value="NZ_AP019657.1"/>
</dbReference>
<dbReference type="SUPFAM" id="SSF53756">
    <property type="entry name" value="UDP-Glycosyltransferase/glycogen phosphorylase"/>
    <property type="match status" value="1"/>
</dbReference>
<dbReference type="Pfam" id="PF00534">
    <property type="entry name" value="Glycos_transf_1"/>
    <property type="match status" value="1"/>
</dbReference>
<dbReference type="CDD" id="cd03801">
    <property type="entry name" value="GT4_PimA-like"/>
    <property type="match status" value="1"/>
</dbReference>
<dbReference type="InterPro" id="IPR050194">
    <property type="entry name" value="Glycosyltransferase_grp1"/>
</dbReference>
<feature type="domain" description="Glycosyltransferase subfamily 4-like N-terminal" evidence="2">
    <location>
        <begin position="19"/>
        <end position="163"/>
    </location>
</feature>
<feature type="domain" description="Glycosyl transferase family 1" evidence="1">
    <location>
        <begin position="193"/>
        <end position="332"/>
    </location>
</feature>
<sequence>MEKHGKKILIFSREFPPFVGGAGSAAFEYAKLLSNEANIHVTVLTEYIEGIEGKCSFKFDIKRMPSSKFLPGVLRFIKFKEFINYDLIILNDSSSIFFAGLFFSKKLLSKCICFFHGSEPERIYMSPNVFRRVIGYEKFYSRAINHCIKRVAVSKYMRKKMLTVDKLSGLVIDVDYTPIGNVDSVNEVDVDTKFIFNKIKNKRIYITASRLVRGKGHERVLNSLIELKKLGCLNWHWLVVGDGEYLNEFRTLVEESEVSRFVTFLGKVDRSCLNAIYSKSSCMILLSEFKESFGLVYLEANLAGIPSIGFNRYGAKEAIVNGQTGFLVNNENELVRILLEERYVYLSKHDMYGYAKSFDGSQFINKVRELIY</sequence>
<dbReference type="PANTHER" id="PTHR45947">
    <property type="entry name" value="SULFOQUINOVOSYL TRANSFERASE SQD2"/>
    <property type="match status" value="1"/>
</dbReference>
<accession>A0ABX3FEH3</accession>
<evidence type="ECO:0000313" key="4">
    <source>
        <dbReference type="Proteomes" id="UP000186206"/>
    </source>
</evidence>
<comment type="caution">
    <text evidence="3">The sequence shown here is derived from an EMBL/GenBank/DDBJ whole genome shotgun (WGS) entry which is preliminary data.</text>
</comment>
<evidence type="ECO:0000259" key="2">
    <source>
        <dbReference type="Pfam" id="PF13439"/>
    </source>
</evidence>
<keyword evidence="4" id="KW-1185">Reference proteome</keyword>
<dbReference type="InterPro" id="IPR028098">
    <property type="entry name" value="Glyco_trans_4-like_N"/>
</dbReference>
<dbReference type="Gene3D" id="3.40.50.2000">
    <property type="entry name" value="Glycogen Phosphorylase B"/>
    <property type="match status" value="2"/>
</dbReference>
<evidence type="ECO:0008006" key="5">
    <source>
        <dbReference type="Google" id="ProtNLM"/>
    </source>
</evidence>
<gene>
    <name evidence="3" type="ORF">BIY21_14075</name>
</gene>
<reference evidence="3 4" key="1">
    <citation type="submission" date="2016-09" db="EMBL/GenBank/DDBJ databases">
        <title>Genomic Taxonomy of the Vibrionaceae.</title>
        <authorList>
            <person name="Gonzalez-Castillo A."/>
            <person name="Gomez-Gil B."/>
            <person name="Enciso-Ibarra K."/>
        </authorList>
    </citation>
    <scope>NUCLEOTIDE SEQUENCE [LARGE SCALE GENOMIC DNA]</scope>
    <source>
        <strain evidence="3 4">CAIM 1731</strain>
    </source>
</reference>
<name>A0ABX3FEH3_9VIBR</name>
<dbReference type="Proteomes" id="UP000186206">
    <property type="component" value="Unassembled WGS sequence"/>
</dbReference>
<dbReference type="PANTHER" id="PTHR45947:SF3">
    <property type="entry name" value="SULFOQUINOVOSYL TRANSFERASE SQD2"/>
    <property type="match status" value="1"/>
</dbReference>
<organism evidence="3 4">
    <name type="scientific">Vibrio ponticus</name>
    <dbReference type="NCBI Taxonomy" id="265668"/>
    <lineage>
        <taxon>Bacteria</taxon>
        <taxon>Pseudomonadati</taxon>
        <taxon>Pseudomonadota</taxon>
        <taxon>Gammaproteobacteria</taxon>
        <taxon>Vibrionales</taxon>
        <taxon>Vibrionaceae</taxon>
        <taxon>Vibrio</taxon>
    </lineage>
</organism>
<evidence type="ECO:0000259" key="1">
    <source>
        <dbReference type="Pfam" id="PF00534"/>
    </source>
</evidence>
<proteinExistence type="predicted"/>
<dbReference type="InterPro" id="IPR001296">
    <property type="entry name" value="Glyco_trans_1"/>
</dbReference>
<dbReference type="Pfam" id="PF13439">
    <property type="entry name" value="Glyco_transf_4"/>
    <property type="match status" value="1"/>
</dbReference>
<evidence type="ECO:0000313" key="3">
    <source>
        <dbReference type="EMBL" id="OLQ89954.1"/>
    </source>
</evidence>
<dbReference type="EMBL" id="MJMI01000100">
    <property type="protein sequence ID" value="OLQ89954.1"/>
    <property type="molecule type" value="Genomic_DNA"/>
</dbReference>